<dbReference type="RefSeq" id="XP_056787078.1">
    <property type="nucleotide sequence ID" value="XM_056937986.1"/>
</dbReference>
<name>A0A9W9WTN4_9EURO</name>
<gene>
    <name evidence="1" type="ORF">N7539_008386</name>
</gene>
<reference evidence="1" key="2">
    <citation type="journal article" date="2023" name="IMA Fungus">
        <title>Comparative genomic study of the Penicillium genus elucidates a diverse pangenome and 15 lateral gene transfer events.</title>
        <authorList>
            <person name="Petersen C."/>
            <person name="Sorensen T."/>
            <person name="Nielsen M.R."/>
            <person name="Sondergaard T.E."/>
            <person name="Sorensen J.L."/>
            <person name="Fitzpatrick D.A."/>
            <person name="Frisvad J.C."/>
            <person name="Nielsen K.L."/>
        </authorList>
    </citation>
    <scope>NUCLEOTIDE SEQUENCE</scope>
    <source>
        <strain evidence="1">IBT 30728</strain>
    </source>
</reference>
<evidence type="ECO:0000313" key="1">
    <source>
        <dbReference type="EMBL" id="KAJ5475320.1"/>
    </source>
</evidence>
<organism evidence="1 2">
    <name type="scientific">Penicillium diatomitis</name>
    <dbReference type="NCBI Taxonomy" id="2819901"/>
    <lineage>
        <taxon>Eukaryota</taxon>
        <taxon>Fungi</taxon>
        <taxon>Dikarya</taxon>
        <taxon>Ascomycota</taxon>
        <taxon>Pezizomycotina</taxon>
        <taxon>Eurotiomycetes</taxon>
        <taxon>Eurotiomycetidae</taxon>
        <taxon>Eurotiales</taxon>
        <taxon>Aspergillaceae</taxon>
        <taxon>Penicillium</taxon>
    </lineage>
</organism>
<accession>A0A9W9WTN4</accession>
<dbReference type="EMBL" id="JAPWDQ010000012">
    <property type="protein sequence ID" value="KAJ5475320.1"/>
    <property type="molecule type" value="Genomic_DNA"/>
</dbReference>
<evidence type="ECO:0000313" key="2">
    <source>
        <dbReference type="Proteomes" id="UP001148312"/>
    </source>
</evidence>
<keyword evidence="2" id="KW-1185">Reference proteome</keyword>
<reference evidence="1" key="1">
    <citation type="submission" date="2022-12" db="EMBL/GenBank/DDBJ databases">
        <authorList>
            <person name="Petersen C."/>
        </authorList>
    </citation>
    <scope>NUCLEOTIDE SEQUENCE</scope>
    <source>
        <strain evidence="1">IBT 30728</strain>
    </source>
</reference>
<protein>
    <submittedName>
        <fullName evidence="1">Uncharacterized protein</fullName>
    </submittedName>
</protein>
<proteinExistence type="predicted"/>
<dbReference type="Proteomes" id="UP001148312">
    <property type="component" value="Unassembled WGS sequence"/>
</dbReference>
<dbReference type="AlphaFoldDB" id="A0A9W9WTN4"/>
<comment type="caution">
    <text evidence="1">The sequence shown here is derived from an EMBL/GenBank/DDBJ whole genome shotgun (WGS) entry which is preliminary data.</text>
</comment>
<sequence length="67" mass="7695">MWNVEYSGIQNVSPRLPSLARSGMKMEGLLWDSNFNATQLSLQKDSVRTSWQTRVRFEVKDDSASLM</sequence>
<dbReference type="GeneID" id="81628236"/>